<feature type="region of interest" description="Disordered" evidence="6">
    <location>
        <begin position="634"/>
        <end position="677"/>
    </location>
</feature>
<dbReference type="RefSeq" id="XP_024585501.1">
    <property type="nucleotide sequence ID" value="XM_024720287.1"/>
</dbReference>
<feature type="domain" description="CW-type" evidence="8">
    <location>
        <begin position="716"/>
        <end position="771"/>
    </location>
</feature>
<keyword evidence="3" id="KW-0862">Zinc</keyword>
<dbReference type="GO" id="GO:0008270">
    <property type="term" value="F:zinc ion binding"/>
    <property type="evidence" value="ECO:0007669"/>
    <property type="project" value="UniProtKB-KW"/>
</dbReference>
<dbReference type="CDD" id="cd15565">
    <property type="entry name" value="PHD2_NSD"/>
    <property type="match status" value="1"/>
</dbReference>
<keyword evidence="10" id="KW-1185">Reference proteome</keyword>
<evidence type="ECO:0000313" key="9">
    <source>
        <dbReference type="EMBL" id="CEG49132.1"/>
    </source>
</evidence>
<feature type="domain" description="PHD-type" evidence="7">
    <location>
        <begin position="72"/>
        <end position="123"/>
    </location>
</feature>
<organism evidence="9 10">
    <name type="scientific">Plasmopara halstedii</name>
    <name type="common">Downy mildew of sunflower</name>
    <dbReference type="NCBI Taxonomy" id="4781"/>
    <lineage>
        <taxon>Eukaryota</taxon>
        <taxon>Sar</taxon>
        <taxon>Stramenopiles</taxon>
        <taxon>Oomycota</taxon>
        <taxon>Peronosporomycetes</taxon>
        <taxon>Peronosporales</taxon>
        <taxon>Peronosporaceae</taxon>
        <taxon>Plasmopara</taxon>
    </lineage>
</organism>
<feature type="region of interest" description="Disordered" evidence="6">
    <location>
        <begin position="407"/>
        <end position="508"/>
    </location>
</feature>
<feature type="domain" description="CW-type" evidence="8">
    <location>
        <begin position="579"/>
        <end position="632"/>
    </location>
</feature>
<dbReference type="SUPFAM" id="SSF57903">
    <property type="entry name" value="FYVE/PHD zinc finger"/>
    <property type="match status" value="1"/>
</dbReference>
<keyword evidence="2 4" id="KW-0863">Zinc-finger</keyword>
<dbReference type="PROSITE" id="PS51050">
    <property type="entry name" value="ZF_CW"/>
    <property type="match status" value="3"/>
</dbReference>
<dbReference type="InterPro" id="IPR011011">
    <property type="entry name" value="Znf_FYVE_PHD"/>
</dbReference>
<proteinExistence type="predicted"/>
<accession>A0A0P1B329</accession>
<dbReference type="PROSITE" id="PS01359">
    <property type="entry name" value="ZF_PHD_1"/>
    <property type="match status" value="1"/>
</dbReference>
<dbReference type="GeneID" id="36401967"/>
<evidence type="ECO:0000256" key="6">
    <source>
        <dbReference type="SAM" id="MobiDB-lite"/>
    </source>
</evidence>
<dbReference type="Pfam" id="PF07496">
    <property type="entry name" value="zf-CW"/>
    <property type="match status" value="3"/>
</dbReference>
<dbReference type="STRING" id="4781.A0A0P1B329"/>
<dbReference type="AlphaFoldDB" id="A0A0P1B329"/>
<feature type="compositionally biased region" description="Polar residues" evidence="6">
    <location>
        <begin position="532"/>
        <end position="543"/>
    </location>
</feature>
<dbReference type="OMA" id="CNMNTWD"/>
<evidence type="ECO:0000259" key="7">
    <source>
        <dbReference type="PROSITE" id="PS50016"/>
    </source>
</evidence>
<dbReference type="Pfam" id="PF23011">
    <property type="entry name" value="PHD-1st_NSD"/>
    <property type="match status" value="1"/>
</dbReference>
<keyword evidence="5" id="KW-0175">Coiled coil</keyword>
<evidence type="ECO:0000256" key="1">
    <source>
        <dbReference type="ARBA" id="ARBA00022723"/>
    </source>
</evidence>
<dbReference type="SMART" id="SM00249">
    <property type="entry name" value="PHD"/>
    <property type="match status" value="2"/>
</dbReference>
<dbReference type="PANTHER" id="PTHR15999:SF2">
    <property type="entry name" value="ZINC FINGER CW-TYPE PWWP DOMAIN PROTEIN 1"/>
    <property type="match status" value="1"/>
</dbReference>
<dbReference type="InterPro" id="IPR013083">
    <property type="entry name" value="Znf_RING/FYVE/PHD"/>
</dbReference>
<feature type="compositionally biased region" description="Basic and acidic residues" evidence="6">
    <location>
        <begin position="459"/>
        <end position="484"/>
    </location>
</feature>
<dbReference type="Gene3D" id="3.30.40.10">
    <property type="entry name" value="Zinc/RING finger domain, C3HC4 (zinc finger)"/>
    <property type="match status" value="2"/>
</dbReference>
<dbReference type="Gene3D" id="3.30.40.100">
    <property type="match status" value="3"/>
</dbReference>
<dbReference type="EMBL" id="CCYD01003042">
    <property type="protein sequence ID" value="CEG49132.1"/>
    <property type="molecule type" value="Genomic_DNA"/>
</dbReference>
<keyword evidence="1" id="KW-0479">Metal-binding</keyword>
<evidence type="ECO:0000256" key="3">
    <source>
        <dbReference type="ARBA" id="ARBA00022833"/>
    </source>
</evidence>
<dbReference type="InterPro" id="IPR019786">
    <property type="entry name" value="Zinc_finger_PHD-type_CS"/>
</dbReference>
<feature type="region of interest" description="Disordered" evidence="6">
    <location>
        <begin position="520"/>
        <end position="579"/>
    </location>
</feature>
<feature type="region of interest" description="Disordered" evidence="6">
    <location>
        <begin position="241"/>
        <end position="332"/>
    </location>
</feature>
<protein>
    <submittedName>
        <fullName evidence="9">Transcription factor NSD1 and related SET domain proteins</fullName>
    </submittedName>
</protein>
<feature type="compositionally biased region" description="Basic residues" evidence="6">
    <location>
        <begin position="639"/>
        <end position="650"/>
    </location>
</feature>
<dbReference type="PROSITE" id="PS50016">
    <property type="entry name" value="ZF_PHD_2"/>
    <property type="match status" value="1"/>
</dbReference>
<evidence type="ECO:0000256" key="5">
    <source>
        <dbReference type="SAM" id="Coils"/>
    </source>
</evidence>
<feature type="domain" description="CW-type" evidence="8">
    <location>
        <begin position="887"/>
        <end position="940"/>
    </location>
</feature>
<dbReference type="Pfam" id="PF22908">
    <property type="entry name" value="PHD_NSD"/>
    <property type="match status" value="1"/>
</dbReference>
<dbReference type="SMART" id="SM00184">
    <property type="entry name" value="RING"/>
    <property type="match status" value="2"/>
</dbReference>
<feature type="compositionally biased region" description="Polar residues" evidence="6">
    <location>
        <begin position="486"/>
        <end position="508"/>
    </location>
</feature>
<evidence type="ECO:0000259" key="8">
    <source>
        <dbReference type="PROSITE" id="PS51050"/>
    </source>
</evidence>
<dbReference type="InterPro" id="IPR042778">
    <property type="entry name" value="ZCWPW1/ZCWPW2"/>
</dbReference>
<feature type="region of interest" description="Disordered" evidence="6">
    <location>
        <begin position="1"/>
        <end position="25"/>
    </location>
</feature>
<sequence length="1211" mass="134717">MVDSDASSGSSSSSSSDSVLIRVPLDQNRRKKLRAQLQEDQRRQLERQLSAVDATSFKTLKSDPESDRSKGEHICVVCEREGDDLVICTGPCISAFHVSCLPPDYNVRGIAHGVWLCPSCKSKTHACFHCKQTGVETLKDEAPASSSSDIVKKPVRKCRALSCGKFYHQHCITQFPLARIAINTHFICPLHTCAGCNQSGAQQEAISPKLIICPKHGNTRLRKEDRQERKSETLTQMSMLQAQDENEDEAVSEASAVSLISGKKKKEKKEKRDKKKKKKKKKKDKHKRESLASQADNEHDEKHGKKRKRSKKDLLEADDSSPLIPSTRHLESVIVVTDPETTHAPAVIESPATATKRIQERLEEALGKSDDEESDVSTDSRLEGMRRLDRLESEIASDTKIFVRETSSNEEIARQTRPLSIDEVKDSINSPIPPSSAPASPSGDHIFLEVQSSAEEDTADSKSVQKMEHKADDASINRDEKMPISEDTSSLVTPKSPSINASDLPTSNSLAGTLRLKHVSNEKEIDDEEGTGSITPSADTTPRTPRYCRGYGKKRRKNKAKREAQRGTKRGVSEEDDEEVNEAKWVQCDSCKKWRTVPKDINLDAMPKHWYCNMNTWDERFASCDIAEEVLKANPSPSRGKRRNKLKMKSKSTASSTGDDGGYSSCESGPLRRPGGLLKDLAAGVTMSEERDINARSKFKEKGKKKRKMTKQLKEKYREVKWVQCESTQCGKWRVVPASINFDRLPAVWYCHLNTWTPELAKCSAPNPPEVDTFWLKQTKKKDRPTKNTRTSSTSADLTPTVSVSTIASTGMTPVSSATGLASLGKWNMTKHGKNSKSTMVAAGNEIPINSGVETINSHPMSGDSSTAFHAMKGKGGRALNTTSGVKKTVLEWAQCEKCNKWRKLPQHIKSSTLPDKWYCSMNHWDPSHAKCSIPEEVDQEPLPLPPHPGSQWHKGGHKGQRTRRGRLSYSELLYGSTGQLRKAYTRESSTLSFEYEGRMYYRDDQYKNSSMYVSPAAVAAAATMAGWSGSDRIIQETSCTKDGKVNALAAATHPQATVDQIAALVLESMDLRCHRSVSELYTALNSSQRRLETAATGLTSLAMVTAALGQLEHRGLVEKVDELTDEDDDPESQKRRRLDALHYSAFSIPIRYRKRGLRVDLAKVRANMGWQVRKGQKDSRKWLGLPTTCKSIAQILQTLPLSNLLEKDNA</sequence>
<feature type="coiled-coil region" evidence="5">
    <location>
        <begin position="28"/>
        <end position="55"/>
    </location>
</feature>
<dbReference type="PANTHER" id="PTHR15999">
    <property type="entry name" value="ZINC FINGER CW-TYPE PWWP DOMAIN PROTEIN 1"/>
    <property type="match status" value="1"/>
</dbReference>
<dbReference type="InterPro" id="IPR055198">
    <property type="entry name" value="NSD_PHD"/>
</dbReference>
<dbReference type="InterPro" id="IPR011124">
    <property type="entry name" value="Znf_CW"/>
</dbReference>
<dbReference type="InterPro" id="IPR001841">
    <property type="entry name" value="Znf_RING"/>
</dbReference>
<evidence type="ECO:0000256" key="4">
    <source>
        <dbReference type="PROSITE-ProRule" id="PRU00146"/>
    </source>
</evidence>
<dbReference type="InterPro" id="IPR019787">
    <property type="entry name" value="Znf_PHD-finger"/>
</dbReference>
<feature type="compositionally biased region" description="Low complexity" evidence="6">
    <location>
        <begin position="1"/>
        <end position="18"/>
    </location>
</feature>
<evidence type="ECO:0000313" key="10">
    <source>
        <dbReference type="Proteomes" id="UP000054928"/>
    </source>
</evidence>
<evidence type="ECO:0000256" key="2">
    <source>
        <dbReference type="ARBA" id="ARBA00022771"/>
    </source>
</evidence>
<dbReference type="Proteomes" id="UP000054928">
    <property type="component" value="Unassembled WGS sequence"/>
</dbReference>
<dbReference type="InterPro" id="IPR001965">
    <property type="entry name" value="Znf_PHD"/>
</dbReference>
<dbReference type="InterPro" id="IPR059153">
    <property type="entry name" value="NSD_PHD-1st"/>
</dbReference>
<feature type="compositionally biased region" description="Basic residues" evidence="6">
    <location>
        <begin position="551"/>
        <end position="560"/>
    </location>
</feature>
<name>A0A0P1B329_PLAHL</name>
<feature type="compositionally biased region" description="Basic residues" evidence="6">
    <location>
        <begin position="262"/>
        <end position="288"/>
    </location>
</feature>
<dbReference type="OrthoDB" id="757982at2759"/>
<reference evidence="10" key="1">
    <citation type="submission" date="2014-09" db="EMBL/GenBank/DDBJ databases">
        <authorList>
            <person name="Sharma Rahul"/>
            <person name="Thines Marco"/>
        </authorList>
    </citation>
    <scope>NUCLEOTIDE SEQUENCE [LARGE SCALE GENOMIC DNA]</scope>
</reference>